<proteinExistence type="predicted"/>
<organism evidence="2 3">
    <name type="scientific">Bacteroides xylanisolvens</name>
    <dbReference type="NCBI Taxonomy" id="371601"/>
    <lineage>
        <taxon>Bacteria</taxon>
        <taxon>Pseudomonadati</taxon>
        <taxon>Bacteroidota</taxon>
        <taxon>Bacteroidia</taxon>
        <taxon>Bacteroidales</taxon>
        <taxon>Bacteroidaceae</taxon>
        <taxon>Bacteroides</taxon>
    </lineage>
</organism>
<dbReference type="Proteomes" id="UP000183766">
    <property type="component" value="Unassembled WGS sequence"/>
</dbReference>
<sequence length="100" mass="11625">MENTLKHIEPVKVSPRTKLTVTYYFKEYDVSVDYVATIEYKEKDKDARIAKLPGRWSGRIHVDEISDVDLEETNLDTQQSVKRRVNTRNASQSSPIILKK</sequence>
<reference evidence="2 3" key="1">
    <citation type="submission" date="2016-10" db="EMBL/GenBank/DDBJ databases">
        <authorList>
            <person name="de Groot N.N."/>
        </authorList>
    </citation>
    <scope>NUCLEOTIDE SEQUENCE [LARGE SCALE GENOMIC DNA]</scope>
    <source>
        <strain evidence="2 3">NLAE-zl-C202</strain>
    </source>
</reference>
<dbReference type="SUPFAM" id="SSF56973">
    <property type="entry name" value="Aerolisin/ETX pore-forming domain"/>
    <property type="match status" value="1"/>
</dbReference>
<gene>
    <name evidence="2" type="ORF">SAMN05216250_11049</name>
</gene>
<evidence type="ECO:0000313" key="3">
    <source>
        <dbReference type="Proteomes" id="UP000183766"/>
    </source>
</evidence>
<feature type="region of interest" description="Disordered" evidence="1">
    <location>
        <begin position="79"/>
        <end position="100"/>
    </location>
</feature>
<evidence type="ECO:0000313" key="2">
    <source>
        <dbReference type="EMBL" id="SFM77987.1"/>
    </source>
</evidence>
<feature type="compositionally biased region" description="Polar residues" evidence="1">
    <location>
        <begin position="87"/>
        <end position="100"/>
    </location>
</feature>
<dbReference type="AlphaFoldDB" id="A0A174NRY8"/>
<accession>A0A174NRY8</accession>
<dbReference type="Gene3D" id="2.170.15.10">
    <property type="entry name" value="Proaerolysin, chain A, domain 3"/>
    <property type="match status" value="1"/>
</dbReference>
<evidence type="ECO:0000256" key="1">
    <source>
        <dbReference type="SAM" id="MobiDB-lite"/>
    </source>
</evidence>
<protein>
    <submittedName>
        <fullName evidence="2">Uncharacterized protein</fullName>
    </submittedName>
</protein>
<name>A0A174NRY8_9BACE</name>
<dbReference type="EMBL" id="FOUM01000010">
    <property type="protein sequence ID" value="SFM77987.1"/>
    <property type="molecule type" value="Genomic_DNA"/>
</dbReference>